<keyword evidence="3" id="KW-0489">Methyltransferase</keyword>
<dbReference type="PRINTS" id="PR00996">
    <property type="entry name" value="CHERMTFRASE"/>
</dbReference>
<dbReference type="SUPFAM" id="SSF57997">
    <property type="entry name" value="Tropomyosin"/>
    <property type="match status" value="1"/>
</dbReference>
<dbReference type="PROSITE" id="PS50112">
    <property type="entry name" value="PAS"/>
    <property type="match status" value="1"/>
</dbReference>
<feature type="domain" description="PAS" evidence="7">
    <location>
        <begin position="497"/>
        <end position="545"/>
    </location>
</feature>
<evidence type="ECO:0000256" key="5">
    <source>
        <dbReference type="ARBA" id="ARBA00022691"/>
    </source>
</evidence>
<dbReference type="Pfam" id="PF13426">
    <property type="entry name" value="PAS_9"/>
    <property type="match status" value="1"/>
</dbReference>
<dbReference type="SUPFAM" id="SSF55785">
    <property type="entry name" value="PYP-like sensor domain (PAS domain)"/>
    <property type="match status" value="2"/>
</dbReference>
<name>A0A917G6R1_9NOCA</name>
<evidence type="ECO:0000256" key="4">
    <source>
        <dbReference type="ARBA" id="ARBA00022679"/>
    </source>
</evidence>
<dbReference type="Pfam" id="PF01739">
    <property type="entry name" value="CheR"/>
    <property type="match status" value="1"/>
</dbReference>
<dbReference type="NCBIfam" id="TIGR00229">
    <property type="entry name" value="sensory_box"/>
    <property type="match status" value="2"/>
</dbReference>
<dbReference type="SMART" id="SM00138">
    <property type="entry name" value="MeTrc"/>
    <property type="match status" value="1"/>
</dbReference>
<sequence length="616" mass="69792">MNEDVDGDFETLLLYLRDSRGFDFTGYKRTSLMRRVRHRMERVGIGEYSDYLDHLQASAGEFAELFDTILINVTGFFRDPDAWEMLRTNVIPQLLAQRGPDDPIRIWSAGCATGQEAYSLAMLFADAVGLESFRQRVKIYATDVDEDALATARQASYDAKSVENIPPEQLSRFFGRDGARFVFDKDIRRAVIFGRNDLVQDAPISRVDLLVCRNALIYLNAETQRRVLERFSFALAPHGMMFLGHAEMPLSHGDRFAPFDLKNRLFRKTLDKRSTVPASPLESLGSSPIDSPGVSGLREQAFRYAPVAQVVLTSDETIALINQQAEFMFGLSARDIGRLLRDLELSYRPAELRAFVEKAKVERRSSRIREVEWIQHGNQTAWLEIHVNPLVDASNGLLGVSIAFFDVSTTRALLDRVEETNARLENAYEELQSSSEELETTNEELQSTVEELETTNEELQSTNEELETMNEELQSTNDELHEINRALGDKTVELTRAQTFFDSILDSADVGIVIVDRDMRVTVWNRESIDMWGITDREARGQSFLDLDIGLPTIELEPLVARALSDTQYSGLIAVDAVNRRGRSVRVTVRCSPYTFDDGDIRGAMLLMHNDSEQNR</sequence>
<dbReference type="EMBL" id="BMCU01000006">
    <property type="protein sequence ID" value="GGG25607.1"/>
    <property type="molecule type" value="Genomic_DNA"/>
</dbReference>
<dbReference type="Proteomes" id="UP000654257">
    <property type="component" value="Unassembled WGS sequence"/>
</dbReference>
<dbReference type="RefSeq" id="WP_229746235.1">
    <property type="nucleotide sequence ID" value="NZ_BMCU01000006.1"/>
</dbReference>
<dbReference type="Gene3D" id="3.40.50.150">
    <property type="entry name" value="Vaccinia Virus protein VP39"/>
    <property type="match status" value="1"/>
</dbReference>
<dbReference type="Pfam" id="PF03705">
    <property type="entry name" value="CheR_N"/>
    <property type="match status" value="1"/>
</dbReference>
<dbReference type="Gene3D" id="1.10.287.620">
    <property type="entry name" value="Helix Hairpins"/>
    <property type="match status" value="1"/>
</dbReference>
<evidence type="ECO:0000256" key="3">
    <source>
        <dbReference type="ARBA" id="ARBA00022603"/>
    </source>
</evidence>
<dbReference type="Gene3D" id="1.10.155.10">
    <property type="entry name" value="Chemotaxis receptor methyltransferase CheR, N-terminal domain"/>
    <property type="match status" value="1"/>
</dbReference>
<dbReference type="InterPro" id="IPR022642">
    <property type="entry name" value="CheR_C"/>
</dbReference>
<dbReference type="SMART" id="SM00091">
    <property type="entry name" value="PAS"/>
    <property type="match status" value="2"/>
</dbReference>
<dbReference type="SUPFAM" id="SSF47757">
    <property type="entry name" value="Chemotaxis receptor methyltransferase CheR, N-terminal domain"/>
    <property type="match status" value="1"/>
</dbReference>
<protein>
    <recommendedName>
        <fullName evidence="2">protein-glutamate O-methyltransferase</fullName>
        <ecNumber evidence="2">2.1.1.80</ecNumber>
    </recommendedName>
</protein>
<dbReference type="InterPro" id="IPR000014">
    <property type="entry name" value="PAS"/>
</dbReference>
<dbReference type="PANTHER" id="PTHR24422:SF10">
    <property type="entry name" value="CHEMOTAXIS PROTEIN METHYLTRANSFERASE 2"/>
    <property type="match status" value="1"/>
</dbReference>
<dbReference type="InterPro" id="IPR036804">
    <property type="entry name" value="CheR_N_sf"/>
</dbReference>
<proteinExistence type="predicted"/>
<dbReference type="InterPro" id="IPR029063">
    <property type="entry name" value="SAM-dependent_MTases_sf"/>
</dbReference>
<keyword evidence="4" id="KW-0808">Transferase</keyword>
<dbReference type="PANTHER" id="PTHR24422">
    <property type="entry name" value="CHEMOTAXIS PROTEIN METHYLTRANSFERASE"/>
    <property type="match status" value="1"/>
</dbReference>
<dbReference type="InterPro" id="IPR022641">
    <property type="entry name" value="CheR_N"/>
</dbReference>
<organism evidence="9 10">
    <name type="scientific">Rhodococcoides trifolii</name>
    <dbReference type="NCBI Taxonomy" id="908250"/>
    <lineage>
        <taxon>Bacteria</taxon>
        <taxon>Bacillati</taxon>
        <taxon>Actinomycetota</taxon>
        <taxon>Actinomycetes</taxon>
        <taxon>Mycobacteriales</taxon>
        <taxon>Nocardiaceae</taxon>
        <taxon>Rhodococcoides</taxon>
    </lineage>
</organism>
<comment type="catalytic activity">
    <reaction evidence="1">
        <text>L-glutamyl-[protein] + S-adenosyl-L-methionine = [protein]-L-glutamate 5-O-methyl ester + S-adenosyl-L-homocysteine</text>
        <dbReference type="Rhea" id="RHEA:24452"/>
        <dbReference type="Rhea" id="RHEA-COMP:10208"/>
        <dbReference type="Rhea" id="RHEA-COMP:10311"/>
        <dbReference type="ChEBI" id="CHEBI:29973"/>
        <dbReference type="ChEBI" id="CHEBI:57856"/>
        <dbReference type="ChEBI" id="CHEBI:59789"/>
        <dbReference type="ChEBI" id="CHEBI:82795"/>
        <dbReference type="EC" id="2.1.1.80"/>
    </reaction>
</comment>
<evidence type="ECO:0000256" key="1">
    <source>
        <dbReference type="ARBA" id="ARBA00001541"/>
    </source>
</evidence>
<evidence type="ECO:0000256" key="6">
    <source>
        <dbReference type="SAM" id="Coils"/>
    </source>
</evidence>
<dbReference type="SUPFAM" id="SSF53335">
    <property type="entry name" value="S-adenosyl-L-methionine-dependent methyltransferases"/>
    <property type="match status" value="1"/>
</dbReference>
<dbReference type="CDD" id="cd00130">
    <property type="entry name" value="PAS"/>
    <property type="match status" value="2"/>
</dbReference>
<keyword evidence="10" id="KW-1185">Reference proteome</keyword>
<feature type="domain" description="CheR-type methyltransferase" evidence="8">
    <location>
        <begin position="1"/>
        <end position="272"/>
    </location>
</feature>
<dbReference type="GO" id="GO:0008983">
    <property type="term" value="F:protein-glutamate O-methyltransferase activity"/>
    <property type="evidence" value="ECO:0007669"/>
    <property type="project" value="UniProtKB-EC"/>
</dbReference>
<dbReference type="EC" id="2.1.1.80" evidence="2"/>
<dbReference type="CDD" id="cd02440">
    <property type="entry name" value="AdoMet_MTases"/>
    <property type="match status" value="1"/>
</dbReference>
<feature type="coiled-coil region" evidence="6">
    <location>
        <begin position="407"/>
        <end position="486"/>
    </location>
</feature>
<dbReference type="PROSITE" id="PS50123">
    <property type="entry name" value="CHER"/>
    <property type="match status" value="1"/>
</dbReference>
<dbReference type="InterPro" id="IPR013767">
    <property type="entry name" value="PAS_fold"/>
</dbReference>
<evidence type="ECO:0000259" key="7">
    <source>
        <dbReference type="PROSITE" id="PS50112"/>
    </source>
</evidence>
<evidence type="ECO:0000256" key="2">
    <source>
        <dbReference type="ARBA" id="ARBA00012534"/>
    </source>
</evidence>
<evidence type="ECO:0000313" key="9">
    <source>
        <dbReference type="EMBL" id="GGG25607.1"/>
    </source>
</evidence>
<dbReference type="AlphaFoldDB" id="A0A917G6R1"/>
<gene>
    <name evidence="9" type="primary">cheR</name>
    <name evidence="9" type="ORF">GCM10007304_44310</name>
</gene>
<dbReference type="GO" id="GO:0032259">
    <property type="term" value="P:methylation"/>
    <property type="evidence" value="ECO:0007669"/>
    <property type="project" value="UniProtKB-KW"/>
</dbReference>
<dbReference type="Pfam" id="PF00989">
    <property type="entry name" value="PAS"/>
    <property type="match status" value="1"/>
</dbReference>
<dbReference type="InterPro" id="IPR050903">
    <property type="entry name" value="Bact_Chemotaxis_MeTrfase"/>
</dbReference>
<evidence type="ECO:0000259" key="8">
    <source>
        <dbReference type="PROSITE" id="PS50123"/>
    </source>
</evidence>
<keyword evidence="5" id="KW-0949">S-adenosyl-L-methionine</keyword>
<reference evidence="9" key="2">
    <citation type="submission" date="2020-09" db="EMBL/GenBank/DDBJ databases">
        <authorList>
            <person name="Sun Q."/>
            <person name="Sedlacek I."/>
        </authorList>
    </citation>
    <scope>NUCLEOTIDE SEQUENCE</scope>
    <source>
        <strain evidence="9">CCM 7905</strain>
    </source>
</reference>
<reference evidence="9" key="1">
    <citation type="journal article" date="2014" name="Int. J. Syst. Evol. Microbiol.">
        <title>Complete genome sequence of Corynebacterium casei LMG S-19264T (=DSM 44701T), isolated from a smear-ripened cheese.</title>
        <authorList>
            <consortium name="US DOE Joint Genome Institute (JGI-PGF)"/>
            <person name="Walter F."/>
            <person name="Albersmeier A."/>
            <person name="Kalinowski J."/>
            <person name="Ruckert C."/>
        </authorList>
    </citation>
    <scope>NUCLEOTIDE SEQUENCE</scope>
    <source>
        <strain evidence="9">CCM 7905</strain>
    </source>
</reference>
<evidence type="ECO:0000313" key="10">
    <source>
        <dbReference type="Proteomes" id="UP000654257"/>
    </source>
</evidence>
<dbReference type="InterPro" id="IPR000780">
    <property type="entry name" value="CheR_MeTrfase"/>
</dbReference>
<comment type="caution">
    <text evidence="9">The sequence shown here is derived from an EMBL/GenBank/DDBJ whole genome shotgun (WGS) entry which is preliminary data.</text>
</comment>
<dbReference type="GO" id="GO:0006355">
    <property type="term" value="P:regulation of DNA-templated transcription"/>
    <property type="evidence" value="ECO:0007669"/>
    <property type="project" value="InterPro"/>
</dbReference>
<keyword evidence="6" id="KW-0175">Coiled coil</keyword>
<dbReference type="Gene3D" id="3.30.450.20">
    <property type="entry name" value="PAS domain"/>
    <property type="match status" value="2"/>
</dbReference>
<dbReference type="InterPro" id="IPR035965">
    <property type="entry name" value="PAS-like_dom_sf"/>
</dbReference>
<accession>A0A917G6R1</accession>